<evidence type="ECO:0000313" key="15">
    <source>
        <dbReference type="EMBL" id="WKA07406.1"/>
    </source>
</evidence>
<dbReference type="Pfam" id="PF00560">
    <property type="entry name" value="LRR_1"/>
    <property type="match status" value="7"/>
</dbReference>
<keyword evidence="6" id="KW-0732">Signal</keyword>
<feature type="transmembrane region" description="Helical" evidence="13">
    <location>
        <begin position="979"/>
        <end position="1001"/>
    </location>
</feature>
<dbReference type="PANTHER" id="PTHR48063:SF101">
    <property type="entry name" value="LRR RECEPTOR-LIKE SERINE_THREONINE-PROTEIN KINASE FLS2"/>
    <property type="match status" value="1"/>
</dbReference>
<dbReference type="InterPro" id="IPR013210">
    <property type="entry name" value="LRR_N_plant-typ"/>
</dbReference>
<dbReference type="SMART" id="SM00369">
    <property type="entry name" value="LRR_TYP"/>
    <property type="match status" value="9"/>
</dbReference>
<keyword evidence="9 13" id="KW-0472">Membrane</keyword>
<keyword evidence="16" id="KW-1185">Reference proteome</keyword>
<feature type="domain" description="Leucine-rich repeat-containing N-terminal plant-type" evidence="14">
    <location>
        <begin position="55"/>
        <end position="95"/>
    </location>
</feature>
<dbReference type="SMART" id="SM00365">
    <property type="entry name" value="LRR_SD22"/>
    <property type="match status" value="6"/>
</dbReference>
<evidence type="ECO:0000256" key="4">
    <source>
        <dbReference type="ARBA" id="ARBA00022614"/>
    </source>
</evidence>
<keyword evidence="11" id="KW-0325">Glycoprotein</keyword>
<dbReference type="EMBL" id="CP126663">
    <property type="protein sequence ID" value="WKA07406.1"/>
    <property type="molecule type" value="Genomic_DNA"/>
</dbReference>
<dbReference type="InterPro" id="IPR046956">
    <property type="entry name" value="RLP23-like"/>
</dbReference>
<dbReference type="Pfam" id="PF13855">
    <property type="entry name" value="LRR_8"/>
    <property type="match status" value="4"/>
</dbReference>
<dbReference type="InterPro" id="IPR001611">
    <property type="entry name" value="Leu-rich_rpt"/>
</dbReference>
<evidence type="ECO:0000256" key="3">
    <source>
        <dbReference type="ARBA" id="ARBA00022475"/>
    </source>
</evidence>
<comment type="similarity">
    <text evidence="2">Belongs to the RLP family.</text>
</comment>
<evidence type="ECO:0000256" key="12">
    <source>
        <dbReference type="SAM" id="MobiDB-lite"/>
    </source>
</evidence>
<dbReference type="SUPFAM" id="SSF52058">
    <property type="entry name" value="L domain-like"/>
    <property type="match status" value="2"/>
</dbReference>
<dbReference type="InterPro" id="IPR032675">
    <property type="entry name" value="LRR_dom_sf"/>
</dbReference>
<reference evidence="15 16" key="1">
    <citation type="journal article" date="2023" name="Hortic Res">
        <title>The complete reference genome for grapevine (Vitis vinifera L.) genetics and breeding.</title>
        <authorList>
            <person name="Shi X."/>
            <person name="Cao S."/>
            <person name="Wang X."/>
            <person name="Huang S."/>
            <person name="Wang Y."/>
            <person name="Liu Z."/>
            <person name="Liu W."/>
            <person name="Leng X."/>
            <person name="Peng Y."/>
            <person name="Wang N."/>
            <person name="Wang Y."/>
            <person name="Ma Z."/>
            <person name="Xu X."/>
            <person name="Zhang F."/>
            <person name="Xue H."/>
            <person name="Zhong H."/>
            <person name="Wang Y."/>
            <person name="Zhang K."/>
            <person name="Velt A."/>
            <person name="Avia K."/>
            <person name="Holtgrawe D."/>
            <person name="Grimplet J."/>
            <person name="Matus J.T."/>
            <person name="Ware D."/>
            <person name="Wu X."/>
            <person name="Wang H."/>
            <person name="Liu C."/>
            <person name="Fang Y."/>
            <person name="Rustenholz C."/>
            <person name="Cheng Z."/>
            <person name="Xiao H."/>
            <person name="Zhou Y."/>
        </authorList>
    </citation>
    <scope>NUCLEOTIDE SEQUENCE [LARGE SCALE GENOMIC DNA]</scope>
    <source>
        <strain evidence="16">cv. Pinot noir / PN40024</strain>
        <tissue evidence="15">Leaf</tissue>
    </source>
</reference>
<protein>
    <recommendedName>
        <fullName evidence="14">Leucine-rich repeat-containing N-terminal plant-type domain-containing protein</fullName>
    </recommendedName>
</protein>
<keyword evidence="8 13" id="KW-1133">Transmembrane helix</keyword>
<accession>A0ABY9DKM6</accession>
<keyword evidence="4" id="KW-0433">Leucine-rich repeat</keyword>
<dbReference type="InterPro" id="IPR003591">
    <property type="entry name" value="Leu-rich_rpt_typical-subtyp"/>
</dbReference>
<dbReference type="Gene3D" id="3.80.10.10">
    <property type="entry name" value="Ribonuclease Inhibitor"/>
    <property type="match status" value="5"/>
</dbReference>
<keyword evidence="7" id="KW-0677">Repeat</keyword>
<keyword evidence="5 13" id="KW-0812">Transmembrane</keyword>
<dbReference type="PANTHER" id="PTHR48063">
    <property type="entry name" value="LRR RECEPTOR-LIKE KINASE"/>
    <property type="match status" value="1"/>
</dbReference>
<feature type="region of interest" description="Disordered" evidence="12">
    <location>
        <begin position="951"/>
        <end position="970"/>
    </location>
</feature>
<dbReference type="PRINTS" id="PR00019">
    <property type="entry name" value="LEURICHRPT"/>
</dbReference>
<keyword evidence="3" id="KW-1003">Cell membrane</keyword>
<evidence type="ECO:0000259" key="14">
    <source>
        <dbReference type="Pfam" id="PF08263"/>
    </source>
</evidence>
<evidence type="ECO:0000256" key="6">
    <source>
        <dbReference type="ARBA" id="ARBA00022729"/>
    </source>
</evidence>
<sequence>MLGLLLRIQKKSSSLFGSAVSYMLKMAQGSFQHFISFTLLLLCSKPGLGSGCVEKERQALLDFKQGLVDDFGILSSWGNEEDRRDCCKWRGVQCSNRTSHVIMLDLHALPTDTVHKYQSLRGRISSSLLELQHLNHLDLSLNDFQGSYVPEFIGLFSKLRYLNLSEARLAGMIPSHLGNLSNLHFLDLSRNYGMSSETLEWLSRLSSLRHLDLSGLNLDKAIYWEHVINRLPSLTDLLLHDSALPQIITPSALSYTNSSKSLVVLDLSWNFLSSSVYPWLFNLSSSLVHLDLSINQIQGLIPDTFGEMVSLEYLDLFFNQLEGEIPQSLTSTSLVHLDLSVNHLHGSIPDTFGHMTSLSYLDLSLNQLEGGIPKSFKNLCSLQMVMLLSNSLTAQLPEFVQNSLSCSKDTLEVLVLSWNQFTGSFPNFTGFSVLGHLYIDHNRLNGTFPEHIGQLSQLEVLEISGNSLHGNITEAHLSSLSKLYWLDLSSNSLALELSPEWTPPFQVGYLGLLSCKMGPNFPGWLQTQKDLFSLDISNSSISDVIPSWFWNLTSKLIKLRIANNQIRGRVPSLRMETAAVIDLSLNRFEGPIPSLPSGVRVLSLSKNLFSGSISLLCTIVDGALSYLDLSDNLLSGALPDCWQQWRDQLQILNLANNNFSGKLPYSLGSLAALQTLHLYNNGFLGELPSSLMNCTKLRLVDMGKNRFSGEIPTWIGERLSDLVVLSLRSNEFHGSISSDICLLKELQILDFSRNNISGTIPRCLNNFTAMAQKMIYSVIAHDYLALSIVPRGRNNLGITPRWAYSSGSFDTIARYVDSALIPWKGGEFEYKNILGLVRSIDLSSNKLSGEIPKEITKLMELISLNLSRNHLNGQIPSMIGQLKSLDVLDLSKNQLDGKIPSSLSQIDRLSVLDLSSNNLSGQIPSGTQLQGFEASSYMGNPELCGSPLKTKCQEDETAQTSPTSDGNEDDLQDDEFDPWFYVSIALGFLVGFWGVWGTLVLKSSWSEAYFRFLNKIKDWFF</sequence>
<evidence type="ECO:0000256" key="2">
    <source>
        <dbReference type="ARBA" id="ARBA00009592"/>
    </source>
</evidence>
<evidence type="ECO:0000256" key="11">
    <source>
        <dbReference type="ARBA" id="ARBA00023180"/>
    </source>
</evidence>
<evidence type="ECO:0000256" key="10">
    <source>
        <dbReference type="ARBA" id="ARBA00023170"/>
    </source>
</evidence>
<evidence type="ECO:0000256" key="8">
    <source>
        <dbReference type="ARBA" id="ARBA00022989"/>
    </source>
</evidence>
<gene>
    <name evidence="15" type="ORF">VitviT2T_025237</name>
</gene>
<dbReference type="SUPFAM" id="SSF52047">
    <property type="entry name" value="RNI-like"/>
    <property type="match status" value="1"/>
</dbReference>
<evidence type="ECO:0000256" key="13">
    <source>
        <dbReference type="SAM" id="Phobius"/>
    </source>
</evidence>
<organism evidence="15 16">
    <name type="scientific">Vitis vinifera</name>
    <name type="common">Grape</name>
    <dbReference type="NCBI Taxonomy" id="29760"/>
    <lineage>
        <taxon>Eukaryota</taxon>
        <taxon>Viridiplantae</taxon>
        <taxon>Streptophyta</taxon>
        <taxon>Embryophyta</taxon>
        <taxon>Tracheophyta</taxon>
        <taxon>Spermatophyta</taxon>
        <taxon>Magnoliopsida</taxon>
        <taxon>eudicotyledons</taxon>
        <taxon>Gunneridae</taxon>
        <taxon>Pentapetalae</taxon>
        <taxon>rosids</taxon>
        <taxon>Vitales</taxon>
        <taxon>Vitaceae</taxon>
        <taxon>Viteae</taxon>
        <taxon>Vitis</taxon>
    </lineage>
</organism>
<name>A0ABY9DKM6_VITVI</name>
<dbReference type="Proteomes" id="UP001227230">
    <property type="component" value="Chromosome 16"/>
</dbReference>
<evidence type="ECO:0000256" key="7">
    <source>
        <dbReference type="ARBA" id="ARBA00022737"/>
    </source>
</evidence>
<dbReference type="Pfam" id="PF08263">
    <property type="entry name" value="LRRNT_2"/>
    <property type="match status" value="1"/>
</dbReference>
<proteinExistence type="inferred from homology"/>
<evidence type="ECO:0000256" key="5">
    <source>
        <dbReference type="ARBA" id="ARBA00022692"/>
    </source>
</evidence>
<evidence type="ECO:0000313" key="16">
    <source>
        <dbReference type="Proteomes" id="UP001227230"/>
    </source>
</evidence>
<evidence type="ECO:0000256" key="9">
    <source>
        <dbReference type="ARBA" id="ARBA00023136"/>
    </source>
</evidence>
<comment type="subcellular location">
    <subcellularLocation>
        <location evidence="1">Cell membrane</location>
        <topology evidence="1">Single-pass type I membrane protein</topology>
    </subcellularLocation>
</comment>
<keyword evidence="10" id="KW-0675">Receptor</keyword>
<evidence type="ECO:0000256" key="1">
    <source>
        <dbReference type="ARBA" id="ARBA00004251"/>
    </source>
</evidence>